<sequence>MASKATISMLMVGRTGSGKSTSGNMILQKEAFDTSPEFCSITQECSLQSDTILGMIVQVMDTPGLFDTGKSHEEVGLRIVQCVINMHPGPDVILYVIRIGEKYTAQDFAAYRRFKMLLGSSVTRHMMVLFTGGDKLRKTGTTIEQFVKHVPDNLHTVLRECGGECIVLNNELTFANGQTQVANLLGKVQELRRMNDYRPYTCYSYGRVAKTLEEVEAVRREVRRKLGEVEEQEARATQYWQEREAQFKQMLDRLTLTQGVYDKRMTDFAKQMEEEKQKRLDAWLLKKEQEERALEARKKEEERRLLEKKREHDRRLRWEREEHERQIRNEQERQRRIQEEERKRQRTILAAEAEERRRSLAERERELEREREAVERRLAEEQRASMQQTLRTVVMVGRVIFDVSRIALRLMR</sequence>
<dbReference type="InterPro" id="IPR006703">
    <property type="entry name" value="G_AIG1"/>
</dbReference>
<dbReference type="GO" id="GO:0005525">
    <property type="term" value="F:GTP binding"/>
    <property type="evidence" value="ECO:0007669"/>
    <property type="project" value="UniProtKB-KW"/>
</dbReference>
<dbReference type="SUPFAM" id="SSF52540">
    <property type="entry name" value="P-loop containing nucleoside triphosphate hydrolases"/>
    <property type="match status" value="1"/>
</dbReference>
<keyword evidence="2" id="KW-0547">Nucleotide-binding</keyword>
<keyword evidence="3" id="KW-0342">GTP-binding</keyword>
<evidence type="ECO:0000256" key="1">
    <source>
        <dbReference type="ARBA" id="ARBA00008535"/>
    </source>
</evidence>
<organism evidence="6 7">
    <name type="scientific">Littorina saxatilis</name>
    <dbReference type="NCBI Taxonomy" id="31220"/>
    <lineage>
        <taxon>Eukaryota</taxon>
        <taxon>Metazoa</taxon>
        <taxon>Spiralia</taxon>
        <taxon>Lophotrochozoa</taxon>
        <taxon>Mollusca</taxon>
        <taxon>Gastropoda</taxon>
        <taxon>Caenogastropoda</taxon>
        <taxon>Littorinimorpha</taxon>
        <taxon>Littorinoidea</taxon>
        <taxon>Littorinidae</taxon>
        <taxon>Littorina</taxon>
    </lineage>
</organism>
<keyword evidence="4" id="KW-0175">Coiled coil</keyword>
<proteinExistence type="inferred from homology"/>
<dbReference type="PANTHER" id="PTHR10903">
    <property type="entry name" value="GTPASE, IMAP FAMILY MEMBER-RELATED"/>
    <property type="match status" value="1"/>
</dbReference>
<keyword evidence="7" id="KW-1185">Reference proteome</keyword>
<dbReference type="Gene3D" id="3.40.50.300">
    <property type="entry name" value="P-loop containing nucleotide triphosphate hydrolases"/>
    <property type="match status" value="1"/>
</dbReference>
<protein>
    <recommendedName>
        <fullName evidence="5">AIG1-type G domain-containing protein</fullName>
    </recommendedName>
</protein>
<dbReference type="AlphaFoldDB" id="A0AAN9BI07"/>
<comment type="caution">
    <text evidence="6">The sequence shown here is derived from an EMBL/GenBank/DDBJ whole genome shotgun (WGS) entry which is preliminary data.</text>
</comment>
<comment type="similarity">
    <text evidence="1">Belongs to the TRAFAC class TrmE-Era-EngA-EngB-Septin-like GTPase superfamily. AIG1/Toc34/Toc159-like paraseptin GTPase family. IAN subfamily.</text>
</comment>
<evidence type="ECO:0000256" key="4">
    <source>
        <dbReference type="SAM" id="Coils"/>
    </source>
</evidence>
<dbReference type="PROSITE" id="PS51720">
    <property type="entry name" value="G_AIG1"/>
    <property type="match status" value="1"/>
</dbReference>
<dbReference type="InterPro" id="IPR027417">
    <property type="entry name" value="P-loop_NTPase"/>
</dbReference>
<evidence type="ECO:0000313" key="6">
    <source>
        <dbReference type="EMBL" id="KAK7105762.1"/>
    </source>
</evidence>
<dbReference type="Pfam" id="PF04548">
    <property type="entry name" value="AIG1"/>
    <property type="match status" value="1"/>
</dbReference>
<evidence type="ECO:0000259" key="5">
    <source>
        <dbReference type="PROSITE" id="PS51720"/>
    </source>
</evidence>
<feature type="coiled-coil region" evidence="4">
    <location>
        <begin position="280"/>
        <end position="384"/>
    </location>
</feature>
<dbReference type="FunFam" id="3.40.50.300:FF:000366">
    <property type="entry name" value="GTPase, IMAP family member 2"/>
    <property type="match status" value="1"/>
</dbReference>
<reference evidence="6 7" key="1">
    <citation type="submission" date="2024-02" db="EMBL/GenBank/DDBJ databases">
        <title>Chromosome-scale genome assembly of the rough periwinkle Littorina saxatilis.</title>
        <authorList>
            <person name="De Jode A."/>
            <person name="Faria R."/>
            <person name="Formenti G."/>
            <person name="Sims Y."/>
            <person name="Smith T.P."/>
            <person name="Tracey A."/>
            <person name="Wood J.M.D."/>
            <person name="Zagrodzka Z.B."/>
            <person name="Johannesson K."/>
            <person name="Butlin R.K."/>
            <person name="Leder E.H."/>
        </authorList>
    </citation>
    <scope>NUCLEOTIDE SEQUENCE [LARGE SCALE GENOMIC DNA]</scope>
    <source>
        <strain evidence="6">Snail1</strain>
        <tissue evidence="6">Muscle</tissue>
    </source>
</reference>
<evidence type="ECO:0000313" key="7">
    <source>
        <dbReference type="Proteomes" id="UP001374579"/>
    </source>
</evidence>
<dbReference type="EMBL" id="JBAMIC010000007">
    <property type="protein sequence ID" value="KAK7105762.1"/>
    <property type="molecule type" value="Genomic_DNA"/>
</dbReference>
<feature type="domain" description="AIG1-type G" evidence="5">
    <location>
        <begin position="4"/>
        <end position="209"/>
    </location>
</feature>
<dbReference type="Proteomes" id="UP001374579">
    <property type="component" value="Unassembled WGS sequence"/>
</dbReference>
<evidence type="ECO:0000256" key="3">
    <source>
        <dbReference type="ARBA" id="ARBA00023134"/>
    </source>
</evidence>
<evidence type="ECO:0000256" key="2">
    <source>
        <dbReference type="ARBA" id="ARBA00022741"/>
    </source>
</evidence>
<gene>
    <name evidence="6" type="ORF">V1264_017100</name>
</gene>
<dbReference type="InterPro" id="IPR045058">
    <property type="entry name" value="GIMA/IAN/Toc"/>
</dbReference>
<name>A0AAN9BI07_9CAEN</name>
<dbReference type="PANTHER" id="PTHR10903:SF184">
    <property type="entry name" value="GTP-BINDING PROTEIN A"/>
    <property type="match status" value="1"/>
</dbReference>
<accession>A0AAN9BI07</accession>